<dbReference type="InterPro" id="IPR050388">
    <property type="entry name" value="ABC_Ni/Peptide_Import"/>
</dbReference>
<keyword evidence="3" id="KW-0813">Transport</keyword>
<dbReference type="CDD" id="cd03257">
    <property type="entry name" value="ABC_NikE_OppD_transporters"/>
    <property type="match status" value="1"/>
</dbReference>
<evidence type="ECO:0000256" key="2">
    <source>
        <dbReference type="ARBA" id="ARBA00005417"/>
    </source>
</evidence>
<dbReference type="Gene3D" id="3.40.50.300">
    <property type="entry name" value="P-loop containing nucleotide triphosphate hydrolases"/>
    <property type="match status" value="1"/>
</dbReference>
<dbReference type="PANTHER" id="PTHR43297">
    <property type="entry name" value="OLIGOPEPTIDE TRANSPORT ATP-BINDING PROTEIN APPD"/>
    <property type="match status" value="1"/>
</dbReference>
<dbReference type="PROSITE" id="PS00211">
    <property type="entry name" value="ABC_TRANSPORTER_1"/>
    <property type="match status" value="1"/>
</dbReference>
<comment type="subcellular location">
    <subcellularLocation>
        <location evidence="1">Cell inner membrane</location>
        <topology evidence="1">Peripheral membrane protein</topology>
    </subcellularLocation>
</comment>
<evidence type="ECO:0000256" key="7">
    <source>
        <dbReference type="ARBA" id="ARBA00023136"/>
    </source>
</evidence>
<organism evidence="9 10">
    <name type="scientific">Sulfitobacter sabulilitoris</name>
    <dbReference type="NCBI Taxonomy" id="2562655"/>
    <lineage>
        <taxon>Bacteria</taxon>
        <taxon>Pseudomonadati</taxon>
        <taxon>Pseudomonadota</taxon>
        <taxon>Alphaproteobacteria</taxon>
        <taxon>Rhodobacterales</taxon>
        <taxon>Roseobacteraceae</taxon>
        <taxon>Sulfitobacter</taxon>
    </lineage>
</organism>
<dbReference type="Proteomes" id="UP000309550">
    <property type="component" value="Unassembled WGS sequence"/>
</dbReference>
<dbReference type="EMBL" id="VANS01000001">
    <property type="protein sequence ID" value="TMM55564.1"/>
    <property type="molecule type" value="Genomic_DNA"/>
</dbReference>
<name>A0A5S3PMB0_9RHOB</name>
<dbReference type="SMART" id="SM00382">
    <property type="entry name" value="AAA"/>
    <property type="match status" value="1"/>
</dbReference>
<gene>
    <name evidence="9" type="ORF">FDT80_00770</name>
</gene>
<evidence type="ECO:0000313" key="9">
    <source>
        <dbReference type="EMBL" id="TMM55564.1"/>
    </source>
</evidence>
<protein>
    <submittedName>
        <fullName evidence="9">ABC transporter ATP-binding protein</fullName>
    </submittedName>
</protein>
<dbReference type="GO" id="GO:0016887">
    <property type="term" value="F:ATP hydrolysis activity"/>
    <property type="evidence" value="ECO:0007669"/>
    <property type="project" value="InterPro"/>
</dbReference>
<dbReference type="InterPro" id="IPR003439">
    <property type="entry name" value="ABC_transporter-like_ATP-bd"/>
</dbReference>
<dbReference type="OrthoDB" id="9782308at2"/>
<dbReference type="NCBIfam" id="TIGR01727">
    <property type="entry name" value="oligo_HPY"/>
    <property type="match status" value="1"/>
</dbReference>
<proteinExistence type="inferred from homology"/>
<dbReference type="GO" id="GO:0005886">
    <property type="term" value="C:plasma membrane"/>
    <property type="evidence" value="ECO:0007669"/>
    <property type="project" value="UniProtKB-SubCell"/>
</dbReference>
<keyword evidence="6 9" id="KW-0067">ATP-binding</keyword>
<comment type="caution">
    <text evidence="9">The sequence shown here is derived from an EMBL/GenBank/DDBJ whole genome shotgun (WGS) entry which is preliminary data.</text>
</comment>
<accession>A0A5S3PMB0</accession>
<evidence type="ECO:0000256" key="4">
    <source>
        <dbReference type="ARBA" id="ARBA00022475"/>
    </source>
</evidence>
<comment type="similarity">
    <text evidence="2">Belongs to the ABC transporter superfamily.</text>
</comment>
<keyword evidence="4" id="KW-1003">Cell membrane</keyword>
<dbReference type="SUPFAM" id="SSF52540">
    <property type="entry name" value="P-loop containing nucleoside triphosphate hydrolases"/>
    <property type="match status" value="1"/>
</dbReference>
<dbReference type="InterPro" id="IPR017871">
    <property type="entry name" value="ABC_transporter-like_CS"/>
</dbReference>
<dbReference type="Pfam" id="PF00005">
    <property type="entry name" value="ABC_tran"/>
    <property type="match status" value="1"/>
</dbReference>
<evidence type="ECO:0000256" key="1">
    <source>
        <dbReference type="ARBA" id="ARBA00004417"/>
    </source>
</evidence>
<dbReference type="Pfam" id="PF08352">
    <property type="entry name" value="oligo_HPY"/>
    <property type="match status" value="1"/>
</dbReference>
<dbReference type="FunFam" id="3.40.50.300:FF:000016">
    <property type="entry name" value="Oligopeptide ABC transporter ATP-binding component"/>
    <property type="match status" value="1"/>
</dbReference>
<dbReference type="InterPro" id="IPR013563">
    <property type="entry name" value="Oligopep_ABC_C"/>
</dbReference>
<evidence type="ECO:0000256" key="3">
    <source>
        <dbReference type="ARBA" id="ARBA00022448"/>
    </source>
</evidence>
<keyword evidence="10" id="KW-1185">Reference proteome</keyword>
<dbReference type="InterPro" id="IPR027417">
    <property type="entry name" value="P-loop_NTPase"/>
</dbReference>
<evidence type="ECO:0000256" key="6">
    <source>
        <dbReference type="ARBA" id="ARBA00022840"/>
    </source>
</evidence>
<evidence type="ECO:0000259" key="8">
    <source>
        <dbReference type="PROSITE" id="PS50893"/>
    </source>
</evidence>
<keyword evidence="7" id="KW-0472">Membrane</keyword>
<dbReference type="GO" id="GO:0015833">
    <property type="term" value="P:peptide transport"/>
    <property type="evidence" value="ECO:0007669"/>
    <property type="project" value="InterPro"/>
</dbReference>
<dbReference type="PROSITE" id="PS50893">
    <property type="entry name" value="ABC_TRANSPORTER_2"/>
    <property type="match status" value="1"/>
</dbReference>
<reference evidence="9 10" key="1">
    <citation type="submission" date="2019-05" db="EMBL/GenBank/DDBJ databases">
        <title>Sulfitobacter sabulilitoris sp. nov., isolated from a marine sand.</title>
        <authorList>
            <person name="Yoon J.-H."/>
        </authorList>
    </citation>
    <scope>NUCLEOTIDE SEQUENCE [LARGE SCALE GENOMIC DNA]</scope>
    <source>
        <strain evidence="9 10">HSMS-29</strain>
    </source>
</reference>
<evidence type="ECO:0000256" key="5">
    <source>
        <dbReference type="ARBA" id="ARBA00022741"/>
    </source>
</evidence>
<evidence type="ECO:0000313" key="10">
    <source>
        <dbReference type="Proteomes" id="UP000309550"/>
    </source>
</evidence>
<feature type="domain" description="ABC transporter" evidence="8">
    <location>
        <begin position="21"/>
        <end position="268"/>
    </location>
</feature>
<dbReference type="InterPro" id="IPR003593">
    <property type="entry name" value="AAA+_ATPase"/>
</dbReference>
<keyword evidence="5" id="KW-0547">Nucleotide-binding</keyword>
<dbReference type="PANTHER" id="PTHR43297:SF2">
    <property type="entry name" value="DIPEPTIDE TRANSPORT ATP-BINDING PROTEIN DPPD"/>
    <property type="match status" value="1"/>
</dbReference>
<sequence>MDAHRSPAEPDAPATTPLLEVRNFSLRFRGQSRDVVSGIDLRVSAGEILCIVGESGCGKSVTAMALMGLLPPDAAEIPSGSMVFEQTSYDLTRQVLPARLRGDRMAMIFQEPMTSLNPAFRIGDQIAEAVMQHTDCTKAEAMQRAGDMLEQVGIPAPRQRLREYPHQLSGGMRQRVMIAMALVNDPALLIADEPTTALDVTIQAQILDLIRDLQARRNMGTVMITHDLGVVAELATTVAVMYGGQIVERGPVSQVFDDPQHPYTIGLMSSVPKLTGPRTRLTTVPGTVPSIADMPQGCRFQSRCPFATQDCNTVPAMRDMGADHEVACHYAPLDSNISVVA</sequence>
<dbReference type="AlphaFoldDB" id="A0A5S3PMB0"/>
<dbReference type="GO" id="GO:0055085">
    <property type="term" value="P:transmembrane transport"/>
    <property type="evidence" value="ECO:0007669"/>
    <property type="project" value="UniProtKB-ARBA"/>
</dbReference>
<dbReference type="GO" id="GO:0005524">
    <property type="term" value="F:ATP binding"/>
    <property type="evidence" value="ECO:0007669"/>
    <property type="project" value="UniProtKB-KW"/>
</dbReference>